<reference evidence="2" key="1">
    <citation type="journal article" date="2008" name="Nat. Genet.">
        <title>The Pristionchus pacificus genome provides a unique perspective on nematode lifestyle and parasitism.</title>
        <authorList>
            <person name="Dieterich C."/>
            <person name="Clifton S.W."/>
            <person name="Schuster L.N."/>
            <person name="Chinwalla A."/>
            <person name="Delehaunty K."/>
            <person name="Dinkelacker I."/>
            <person name="Fulton L."/>
            <person name="Fulton R."/>
            <person name="Godfrey J."/>
            <person name="Minx P."/>
            <person name="Mitreva M."/>
            <person name="Roeseler W."/>
            <person name="Tian H."/>
            <person name="Witte H."/>
            <person name="Yang S.P."/>
            <person name="Wilson R.K."/>
            <person name="Sommer R.J."/>
        </authorList>
    </citation>
    <scope>NUCLEOTIDE SEQUENCE [LARGE SCALE GENOMIC DNA]</scope>
    <source>
        <strain evidence="2">PS312</strain>
    </source>
</reference>
<name>A0A2A6CZN2_PRIPA</name>
<sequence>MCIRTRLSHFRMVETLHLEFEGGYYPYSYIDKKGNIHGALVELWKIIAELAKVRLTMARSGGRVATAQNLMMNTTFTLLDTSALNAERHNMFLISSPFGYYEANFYESARGVDQETTELFFFTVFRWNVVALLVVAYFICCICSVLLGRNARKHRVFGLHFVIEKLVAAFFLISVTLLVFHHNAGFQGNNFIVRKAKETTFQELEKGIRGGTRTAIEQVPDQFPPEEVAILTAKNKEAIFFEPDNRKILEMLCSDRKASALLYSNQILEIGQIDHPCELAIVKSNSDVNRQLSQYNHTAYSLGISVPGYFLYSKQASRKMIRLVDQVVLKLFQQENVSFKIEKSINIRSCS</sequence>
<organism evidence="1 2">
    <name type="scientific">Pristionchus pacificus</name>
    <name type="common">Parasitic nematode worm</name>
    <dbReference type="NCBI Taxonomy" id="54126"/>
    <lineage>
        <taxon>Eukaryota</taxon>
        <taxon>Metazoa</taxon>
        <taxon>Ecdysozoa</taxon>
        <taxon>Nematoda</taxon>
        <taxon>Chromadorea</taxon>
        <taxon>Rhabditida</taxon>
        <taxon>Rhabditina</taxon>
        <taxon>Diplogasteromorpha</taxon>
        <taxon>Diplogasteroidea</taxon>
        <taxon>Neodiplogasteridae</taxon>
        <taxon>Pristionchus</taxon>
    </lineage>
</organism>
<evidence type="ECO:0000313" key="2">
    <source>
        <dbReference type="Proteomes" id="UP000005239"/>
    </source>
</evidence>
<keyword evidence="2" id="KW-1185">Reference proteome</keyword>
<dbReference type="Gene3D" id="3.40.190.10">
    <property type="entry name" value="Periplasmic binding protein-like II"/>
    <property type="match status" value="1"/>
</dbReference>
<gene>
    <name evidence="1" type="primary">WBGene00116818</name>
</gene>
<dbReference type="PANTHER" id="PTHR47533">
    <property type="entry name" value="PROTEIN CBG21859"/>
    <property type="match status" value="1"/>
</dbReference>
<evidence type="ECO:0000313" key="1">
    <source>
        <dbReference type="EnsemblMetazoa" id="PPA27264.1"/>
    </source>
</evidence>
<dbReference type="SUPFAM" id="SSF53850">
    <property type="entry name" value="Periplasmic binding protein-like II"/>
    <property type="match status" value="1"/>
</dbReference>
<dbReference type="EnsemblMetazoa" id="PPA27264.1">
    <property type="protein sequence ID" value="PPA27264.1"/>
    <property type="gene ID" value="WBGene00116818"/>
</dbReference>
<reference evidence="1" key="2">
    <citation type="submission" date="2022-06" db="UniProtKB">
        <authorList>
            <consortium name="EnsemblMetazoa"/>
        </authorList>
    </citation>
    <scope>IDENTIFICATION</scope>
    <source>
        <strain evidence="1">PS312</strain>
    </source>
</reference>
<protein>
    <submittedName>
        <fullName evidence="1">Uncharacterized protein</fullName>
    </submittedName>
</protein>
<proteinExistence type="predicted"/>
<dbReference type="AlphaFoldDB" id="A0A2A6CZN2"/>
<dbReference type="Proteomes" id="UP000005239">
    <property type="component" value="Unassembled WGS sequence"/>
</dbReference>
<dbReference type="PANTHER" id="PTHR47533:SF4">
    <property type="entry name" value="AB HYDROLASE-1 DOMAIN-CONTAINING PROTEIN"/>
    <property type="match status" value="1"/>
</dbReference>
<accession>A0A8R1YH05</accession>
<accession>A0A2A6CZN2</accession>